<dbReference type="PANTHER" id="PTHR43877:SF5">
    <property type="entry name" value="BLL8307 PROTEIN"/>
    <property type="match status" value="1"/>
</dbReference>
<keyword evidence="1" id="KW-0808">Transferase</keyword>
<sequence>MSGVAELVISLDDLSDPQVIALLEGHVAQMREVSPPESVHALDVEALRAPAISFWAARDGDEVVGCVALKRLDDDHVELKSMRTLPARLRQGIAGQLLRHAVNEAREAGYKRISLETGSEDFFEPARSLYARYGFVQADPFADYTNDPNSAYFSLQL</sequence>
<keyword evidence="2" id="KW-0012">Acyltransferase</keyword>
<proteinExistence type="predicted"/>
<reference evidence="5" key="1">
    <citation type="journal article" date="2019" name="Int. J. Syst. Evol. Microbiol.">
        <title>The Global Catalogue of Microorganisms (GCM) 10K type strain sequencing project: providing services to taxonomists for standard genome sequencing and annotation.</title>
        <authorList>
            <consortium name="The Broad Institute Genomics Platform"/>
            <consortium name="The Broad Institute Genome Sequencing Center for Infectious Disease"/>
            <person name="Wu L."/>
            <person name="Ma J."/>
        </authorList>
    </citation>
    <scope>NUCLEOTIDE SEQUENCE [LARGE SCALE GENOMIC DNA]</scope>
    <source>
        <strain evidence="5">JCM 16902</strain>
    </source>
</reference>
<organism evidence="4 5">
    <name type="scientific">Kineosporia mesophila</name>
    <dbReference type="NCBI Taxonomy" id="566012"/>
    <lineage>
        <taxon>Bacteria</taxon>
        <taxon>Bacillati</taxon>
        <taxon>Actinomycetota</taxon>
        <taxon>Actinomycetes</taxon>
        <taxon>Kineosporiales</taxon>
        <taxon>Kineosporiaceae</taxon>
        <taxon>Kineosporia</taxon>
    </lineage>
</organism>
<dbReference type="Proteomes" id="UP001501074">
    <property type="component" value="Unassembled WGS sequence"/>
</dbReference>
<dbReference type="PANTHER" id="PTHR43877">
    <property type="entry name" value="AMINOALKYLPHOSPHONATE N-ACETYLTRANSFERASE-RELATED-RELATED"/>
    <property type="match status" value="1"/>
</dbReference>
<name>A0ABP6Z851_9ACTN</name>
<keyword evidence="5" id="KW-1185">Reference proteome</keyword>
<evidence type="ECO:0000313" key="4">
    <source>
        <dbReference type="EMBL" id="GAA3599375.1"/>
    </source>
</evidence>
<gene>
    <name evidence="4" type="ORF">GCM10022223_13530</name>
</gene>
<evidence type="ECO:0000256" key="1">
    <source>
        <dbReference type="ARBA" id="ARBA00022679"/>
    </source>
</evidence>
<dbReference type="EMBL" id="BAAAZO010000002">
    <property type="protein sequence ID" value="GAA3599375.1"/>
    <property type="molecule type" value="Genomic_DNA"/>
</dbReference>
<accession>A0ABP6Z851</accession>
<dbReference type="SUPFAM" id="SSF55729">
    <property type="entry name" value="Acyl-CoA N-acyltransferases (Nat)"/>
    <property type="match status" value="1"/>
</dbReference>
<evidence type="ECO:0000259" key="3">
    <source>
        <dbReference type="PROSITE" id="PS51186"/>
    </source>
</evidence>
<feature type="domain" description="N-acetyltransferase" evidence="3">
    <location>
        <begin position="9"/>
        <end position="157"/>
    </location>
</feature>
<evidence type="ECO:0000256" key="2">
    <source>
        <dbReference type="ARBA" id="ARBA00023315"/>
    </source>
</evidence>
<evidence type="ECO:0000313" key="5">
    <source>
        <dbReference type="Proteomes" id="UP001501074"/>
    </source>
</evidence>
<dbReference type="InterPro" id="IPR016181">
    <property type="entry name" value="Acyl_CoA_acyltransferase"/>
</dbReference>
<dbReference type="PROSITE" id="PS51186">
    <property type="entry name" value="GNAT"/>
    <property type="match status" value="1"/>
</dbReference>
<dbReference type="InterPro" id="IPR000182">
    <property type="entry name" value="GNAT_dom"/>
</dbReference>
<protein>
    <submittedName>
        <fullName evidence="4">GNAT family N-acetyltransferase</fullName>
    </submittedName>
</protein>
<dbReference type="Gene3D" id="3.40.630.30">
    <property type="match status" value="1"/>
</dbReference>
<dbReference type="Pfam" id="PF00583">
    <property type="entry name" value="Acetyltransf_1"/>
    <property type="match status" value="1"/>
</dbReference>
<dbReference type="InterPro" id="IPR050832">
    <property type="entry name" value="Bact_Acetyltransf"/>
</dbReference>
<dbReference type="CDD" id="cd04301">
    <property type="entry name" value="NAT_SF"/>
    <property type="match status" value="1"/>
</dbReference>
<comment type="caution">
    <text evidence="4">The sequence shown here is derived from an EMBL/GenBank/DDBJ whole genome shotgun (WGS) entry which is preliminary data.</text>
</comment>